<dbReference type="GO" id="GO:0016887">
    <property type="term" value="F:ATP hydrolysis activity"/>
    <property type="evidence" value="ECO:0007669"/>
    <property type="project" value="InterPro"/>
</dbReference>
<dbReference type="InterPro" id="IPR025857">
    <property type="entry name" value="MacB_PCD"/>
</dbReference>
<keyword evidence="3 7" id="KW-0812">Transmembrane</keyword>
<reference evidence="11 12" key="1">
    <citation type="submission" date="2020-08" db="EMBL/GenBank/DDBJ databases">
        <title>Bridging the membrane lipid divide: bacteria of the FCB group superphylum have the potential to synthesize archaeal ether lipids.</title>
        <authorList>
            <person name="Villanueva L."/>
            <person name="Von Meijenfeldt F.A.B."/>
            <person name="Westbye A.B."/>
            <person name="Yadav S."/>
            <person name="Hopmans E.C."/>
            <person name="Dutilh B.E."/>
            <person name="Sinninghe Damste J.S."/>
        </authorList>
    </citation>
    <scope>NUCLEOTIDE SEQUENCE [LARGE SCALE GENOMIC DNA]</scope>
    <source>
        <strain evidence="11">NIOZ-UU36</strain>
    </source>
</reference>
<dbReference type="Pfam" id="PF02687">
    <property type="entry name" value="FtsX"/>
    <property type="match status" value="1"/>
</dbReference>
<dbReference type="Pfam" id="PF12704">
    <property type="entry name" value="MacB_PCD"/>
    <property type="match status" value="1"/>
</dbReference>
<evidence type="ECO:0000313" key="11">
    <source>
        <dbReference type="EMBL" id="MBC8336162.1"/>
    </source>
</evidence>
<feature type="domain" description="ABC transporter" evidence="8">
    <location>
        <begin position="3"/>
        <end position="72"/>
    </location>
</feature>
<feature type="transmembrane region" description="Helical" evidence="7">
    <location>
        <begin position="491"/>
        <end position="513"/>
    </location>
</feature>
<proteinExistence type="inferred from homology"/>
<dbReference type="EMBL" id="JACNJN010000145">
    <property type="protein sequence ID" value="MBC8336162.1"/>
    <property type="molecule type" value="Genomic_DNA"/>
</dbReference>
<evidence type="ECO:0000259" key="8">
    <source>
        <dbReference type="Pfam" id="PF00005"/>
    </source>
</evidence>
<evidence type="ECO:0000256" key="7">
    <source>
        <dbReference type="SAM" id="Phobius"/>
    </source>
</evidence>
<evidence type="ECO:0000256" key="2">
    <source>
        <dbReference type="ARBA" id="ARBA00022475"/>
    </source>
</evidence>
<dbReference type="PROSITE" id="PS00211">
    <property type="entry name" value="ABC_TRANSPORTER_1"/>
    <property type="match status" value="1"/>
</dbReference>
<comment type="similarity">
    <text evidence="6">Belongs to the ABC-4 integral membrane protein family.</text>
</comment>
<feature type="transmembrane region" description="Helical" evidence="7">
    <location>
        <begin position="172"/>
        <end position="193"/>
    </location>
</feature>
<dbReference type="PANTHER" id="PTHR30572:SF4">
    <property type="entry name" value="ABC TRANSPORTER PERMEASE YTRF"/>
    <property type="match status" value="1"/>
</dbReference>
<dbReference type="InterPro" id="IPR017871">
    <property type="entry name" value="ABC_transporter-like_CS"/>
</dbReference>
<evidence type="ECO:0000256" key="4">
    <source>
        <dbReference type="ARBA" id="ARBA00022989"/>
    </source>
</evidence>
<dbReference type="GO" id="GO:0022857">
    <property type="term" value="F:transmembrane transporter activity"/>
    <property type="evidence" value="ECO:0007669"/>
    <property type="project" value="TreeGrafter"/>
</dbReference>
<keyword evidence="5 7" id="KW-0472">Membrane</keyword>
<evidence type="ECO:0000256" key="6">
    <source>
        <dbReference type="ARBA" id="ARBA00038076"/>
    </source>
</evidence>
<dbReference type="GO" id="GO:0005524">
    <property type="term" value="F:ATP binding"/>
    <property type="evidence" value="ECO:0007669"/>
    <property type="project" value="InterPro"/>
</dbReference>
<dbReference type="SUPFAM" id="SSF52540">
    <property type="entry name" value="P-loop containing nucleoside triphosphate hydrolases"/>
    <property type="match status" value="1"/>
</dbReference>
<gene>
    <name evidence="11" type="ORF">H8E29_12915</name>
</gene>
<organism evidence="11 12">
    <name type="scientific">Candidatus Desulfolinea nitratireducens</name>
    <dbReference type="NCBI Taxonomy" id="2841698"/>
    <lineage>
        <taxon>Bacteria</taxon>
        <taxon>Bacillati</taxon>
        <taxon>Chloroflexota</taxon>
        <taxon>Anaerolineae</taxon>
        <taxon>Anaerolineales</taxon>
        <taxon>Anaerolineales incertae sedis</taxon>
        <taxon>Candidatus Desulfolinea</taxon>
    </lineage>
</organism>
<feature type="transmembrane region" description="Helical" evidence="7">
    <location>
        <begin position="538"/>
        <end position="557"/>
    </location>
</feature>
<evidence type="ECO:0000256" key="5">
    <source>
        <dbReference type="ARBA" id="ARBA00023136"/>
    </source>
</evidence>
<feature type="non-terminal residue" evidence="11">
    <location>
        <position position="1"/>
    </location>
</feature>
<dbReference type="InterPro" id="IPR050250">
    <property type="entry name" value="Macrolide_Exporter_MacB"/>
</dbReference>
<evidence type="ECO:0000256" key="1">
    <source>
        <dbReference type="ARBA" id="ARBA00004651"/>
    </source>
</evidence>
<dbReference type="PANTHER" id="PTHR30572">
    <property type="entry name" value="MEMBRANE COMPONENT OF TRANSPORTER-RELATED"/>
    <property type="match status" value="1"/>
</dbReference>
<sequence>LTALENVALPLMLGGVPIAERHERAADLLKRVGLDHRLDHRPTEMSGGEQQRAAIARALVNNPKLVLADEPTGNLDSSTGDEVMQLLRKLNAESGVTLIVVTHDPEVAAYADRIVHLRDGGVDRIEVSKAAPAKNRLVDHKQPELKLNGGLSFRDLARTAWENLLRRPVRNILTAAGVLIGIVTLVAMVSFGVGVQEEVNRNFEALGLENVIISPTFPEEDAFDPFGIAEPEKPITSETIAAFRNLPEVQSVTPILNLPRNMEISLSYGEKALPIRLSGEFDHGPGGPGMPAPPEMLVGVPLGEGDTQGLTLIEGLADQLIEDTALEYGDLVNQPVTLTIRLPRGETKEFKSQIAGVEFGRGSNTIELGLAERTEIKAWWYGRSDTLETDGYDMLIVRAVDQLKVPAILETAESMELEAQSLGTILELANRVLAIMQALLGSVGGLALLVATLGVANTMMMAIYERTREIGVLKALGATSREVRRMFTADAVLLGIIGGVVGVILGTLLGRLVDWIGHLYLESEGVIGIGQMSIVPPWLAIGALVFAGLIGVLGGLYPAARAARLDPVEALKHE</sequence>
<feature type="domain" description="MacB-like periplasmic core" evidence="10">
    <location>
        <begin position="172"/>
        <end position="271"/>
    </location>
</feature>
<comment type="subcellular location">
    <subcellularLocation>
        <location evidence="1">Cell membrane</location>
        <topology evidence="1">Multi-pass membrane protein</topology>
    </subcellularLocation>
</comment>
<dbReference type="InterPro" id="IPR003838">
    <property type="entry name" value="ABC3_permease_C"/>
</dbReference>
<feature type="transmembrane region" description="Helical" evidence="7">
    <location>
        <begin position="432"/>
        <end position="456"/>
    </location>
</feature>
<name>A0A8J6TK20_9CHLR</name>
<keyword evidence="4 7" id="KW-1133">Transmembrane helix</keyword>
<evidence type="ECO:0000313" key="12">
    <source>
        <dbReference type="Proteomes" id="UP000614469"/>
    </source>
</evidence>
<evidence type="ECO:0000259" key="10">
    <source>
        <dbReference type="Pfam" id="PF12704"/>
    </source>
</evidence>
<dbReference type="GO" id="GO:0005886">
    <property type="term" value="C:plasma membrane"/>
    <property type="evidence" value="ECO:0007669"/>
    <property type="project" value="UniProtKB-SubCell"/>
</dbReference>
<accession>A0A8J6TK20</accession>
<dbReference type="Proteomes" id="UP000614469">
    <property type="component" value="Unassembled WGS sequence"/>
</dbReference>
<dbReference type="Pfam" id="PF00005">
    <property type="entry name" value="ABC_tran"/>
    <property type="match status" value="1"/>
</dbReference>
<dbReference type="AlphaFoldDB" id="A0A8J6TK20"/>
<evidence type="ECO:0000256" key="3">
    <source>
        <dbReference type="ARBA" id="ARBA00022692"/>
    </source>
</evidence>
<dbReference type="Gene3D" id="3.40.50.300">
    <property type="entry name" value="P-loop containing nucleotide triphosphate hydrolases"/>
    <property type="match status" value="1"/>
</dbReference>
<comment type="caution">
    <text evidence="11">The sequence shown here is derived from an EMBL/GenBank/DDBJ whole genome shotgun (WGS) entry which is preliminary data.</text>
</comment>
<keyword evidence="2" id="KW-1003">Cell membrane</keyword>
<dbReference type="InterPro" id="IPR027417">
    <property type="entry name" value="P-loop_NTPase"/>
</dbReference>
<dbReference type="InterPro" id="IPR003439">
    <property type="entry name" value="ABC_transporter-like_ATP-bd"/>
</dbReference>
<protein>
    <submittedName>
        <fullName evidence="11">FtsX-like permease family protein</fullName>
    </submittedName>
</protein>
<feature type="domain" description="ABC3 transporter permease C-terminal" evidence="9">
    <location>
        <begin position="443"/>
        <end position="567"/>
    </location>
</feature>
<evidence type="ECO:0000259" key="9">
    <source>
        <dbReference type="Pfam" id="PF02687"/>
    </source>
</evidence>